<proteinExistence type="predicted"/>
<sequence>MASSTVAIIIIAVTIAFFIWNKFPMSVVSMAGAVAMAMLVPEVELSAVYEGFSAPGWIMVVGMCVVSAALFETGVADRIGNAIGNSWWAKSERRFVVAASACCTIMSAFMSNNGTVAIWMPLIAVVAAASAGKIRSKIVIFAAGTGAIIGGGTTLIGSTSQLAANSVLQGYKGYEAGLGVFDMTKIMLPVCIVQIIFWGTIGYWLLKKVLKPEDPHFNDGNMYAEELFADQGADKYADVPKWKGNVALGTMLLCIVLFVIQGFKPFSNFLNIGLVGMIGAVIVIGTGCISVKKAYADLPWDVFIVIGTVSTLGTGLDVTGGGKMIADFVLGFFGGSNASVPILTVVIAVLCSVLTNVMSNNATAAMLCPICIPMAIALGISPIPWVILIAATSNFAIATSYGTAVNIQILPAGYKFMDFVKIGGPLLIISIIVVAITANMILF</sequence>
<dbReference type="AlphaFoldDB" id="C0CGR3"/>
<keyword evidence="3 7" id="KW-0812">Transmembrane</keyword>
<evidence type="ECO:0000256" key="4">
    <source>
        <dbReference type="ARBA" id="ARBA00022737"/>
    </source>
</evidence>
<feature type="transmembrane region" description="Helical" evidence="7">
    <location>
        <begin position="386"/>
        <end position="407"/>
    </location>
</feature>
<dbReference type="HOGENOM" id="CLU_005170_6_3_9"/>
<feature type="transmembrane region" description="Helical" evidence="7">
    <location>
        <begin position="328"/>
        <end position="350"/>
    </location>
</feature>
<evidence type="ECO:0000259" key="8">
    <source>
        <dbReference type="Pfam" id="PF03600"/>
    </source>
</evidence>
<organism evidence="9 10">
    <name type="scientific">Blautia hydrogenotrophica (strain DSM 10507 / JCM 14656 / S5a33)</name>
    <name type="common">Ruminococcus hydrogenotrophicus</name>
    <dbReference type="NCBI Taxonomy" id="476272"/>
    <lineage>
        <taxon>Bacteria</taxon>
        <taxon>Bacillati</taxon>
        <taxon>Bacillota</taxon>
        <taxon>Clostridia</taxon>
        <taxon>Lachnospirales</taxon>
        <taxon>Lachnospiraceae</taxon>
        <taxon>Blautia</taxon>
    </lineage>
</organism>
<dbReference type="EMBL" id="ACBZ01000002">
    <property type="protein sequence ID" value="EEG50969.1"/>
    <property type="molecule type" value="Genomic_DNA"/>
</dbReference>
<feature type="transmembrane region" description="Helical" evidence="7">
    <location>
        <begin position="419"/>
        <end position="442"/>
    </location>
</feature>
<dbReference type="eggNOG" id="COG0471">
    <property type="taxonomic scope" value="Bacteria"/>
</dbReference>
<dbReference type="GO" id="GO:0005886">
    <property type="term" value="C:plasma membrane"/>
    <property type="evidence" value="ECO:0007669"/>
    <property type="project" value="TreeGrafter"/>
</dbReference>
<dbReference type="RefSeq" id="WP_005944595.1">
    <property type="nucleotide sequence ID" value="NZ_CP136423.1"/>
</dbReference>
<feature type="transmembrane region" description="Helical" evidence="7">
    <location>
        <begin position="245"/>
        <end position="263"/>
    </location>
</feature>
<dbReference type="InterPro" id="IPR051679">
    <property type="entry name" value="DASS-Related_Transporters"/>
</dbReference>
<reference evidence="9 10" key="2">
    <citation type="submission" date="2009-02" db="EMBL/GenBank/DDBJ databases">
        <title>Draft genome sequence of Blautia hydrogenotrophica DSM 10507 (Ruminococcus hydrogenotrophicus DSM 10507).</title>
        <authorList>
            <person name="Sudarsanam P."/>
            <person name="Ley R."/>
            <person name="Guruge J."/>
            <person name="Turnbaugh P.J."/>
            <person name="Mahowald M."/>
            <person name="Liep D."/>
            <person name="Gordon J."/>
        </authorList>
    </citation>
    <scope>NUCLEOTIDE SEQUENCE [LARGE SCALE GENOMIC DNA]</scope>
    <source>
        <strain evidence="10">DSM 10507 / JCM 14656 / S5a33</strain>
    </source>
</reference>
<feature type="transmembrane region" description="Helical" evidence="7">
    <location>
        <begin position="139"/>
        <end position="158"/>
    </location>
</feature>
<dbReference type="GO" id="GO:0055085">
    <property type="term" value="P:transmembrane transport"/>
    <property type="evidence" value="ECO:0007669"/>
    <property type="project" value="InterPro"/>
</dbReference>
<evidence type="ECO:0000313" key="10">
    <source>
        <dbReference type="Proteomes" id="UP000003100"/>
    </source>
</evidence>
<dbReference type="PATRIC" id="fig|476272.21.peg.3032"/>
<gene>
    <name evidence="9" type="ORF">RUMHYD_00026</name>
</gene>
<dbReference type="GeneID" id="86821203"/>
<evidence type="ECO:0000256" key="6">
    <source>
        <dbReference type="ARBA" id="ARBA00023136"/>
    </source>
</evidence>
<protein>
    <recommendedName>
        <fullName evidence="8">Citrate transporter-like domain-containing protein</fullName>
    </recommendedName>
</protein>
<keyword evidence="4" id="KW-0677">Repeat</keyword>
<keyword evidence="5 7" id="KW-1133">Transmembrane helix</keyword>
<evidence type="ECO:0000256" key="5">
    <source>
        <dbReference type="ARBA" id="ARBA00022989"/>
    </source>
</evidence>
<keyword evidence="10" id="KW-1185">Reference proteome</keyword>
<dbReference type="InterPro" id="IPR004680">
    <property type="entry name" value="Cit_transptr-like_dom"/>
</dbReference>
<comment type="caution">
    <text evidence="9">The sequence shown here is derived from an EMBL/GenBank/DDBJ whole genome shotgun (WGS) entry which is preliminary data.</text>
</comment>
<comment type="subcellular location">
    <subcellularLocation>
        <location evidence="1">Membrane</location>
        <topology evidence="1">Multi-pass membrane protein</topology>
    </subcellularLocation>
</comment>
<accession>C0CGR3</accession>
<feature type="transmembrane region" description="Helical" evidence="7">
    <location>
        <begin position="116"/>
        <end position="132"/>
    </location>
</feature>
<evidence type="ECO:0000256" key="7">
    <source>
        <dbReference type="SAM" id="Phobius"/>
    </source>
</evidence>
<evidence type="ECO:0000256" key="3">
    <source>
        <dbReference type="ARBA" id="ARBA00022692"/>
    </source>
</evidence>
<feature type="transmembrane region" description="Helical" evidence="7">
    <location>
        <begin position="298"/>
        <end position="316"/>
    </location>
</feature>
<feature type="transmembrane region" description="Helical" evidence="7">
    <location>
        <begin position="6"/>
        <end position="23"/>
    </location>
</feature>
<dbReference type="Proteomes" id="UP000003100">
    <property type="component" value="Unassembled WGS sequence"/>
</dbReference>
<dbReference type="PANTHER" id="PTHR43652">
    <property type="entry name" value="BASIC AMINO ACID ANTIPORTER YFCC-RELATED"/>
    <property type="match status" value="1"/>
</dbReference>
<feature type="transmembrane region" description="Helical" evidence="7">
    <location>
        <begin position="186"/>
        <end position="206"/>
    </location>
</feature>
<feature type="transmembrane region" description="Helical" evidence="7">
    <location>
        <begin position="55"/>
        <end position="75"/>
    </location>
</feature>
<feature type="transmembrane region" description="Helical" evidence="7">
    <location>
        <begin position="362"/>
        <end position="380"/>
    </location>
</feature>
<name>C0CGR3_BLAHS</name>
<dbReference type="Pfam" id="PF03600">
    <property type="entry name" value="CitMHS"/>
    <property type="match status" value="1"/>
</dbReference>
<dbReference type="PANTHER" id="PTHR43652:SF2">
    <property type="entry name" value="BASIC AMINO ACID ANTIPORTER YFCC-RELATED"/>
    <property type="match status" value="1"/>
</dbReference>
<keyword evidence="6 7" id="KW-0472">Membrane</keyword>
<feature type="transmembrane region" description="Helical" evidence="7">
    <location>
        <begin position="269"/>
        <end position="291"/>
    </location>
</feature>
<keyword evidence="2" id="KW-0813">Transport</keyword>
<feature type="transmembrane region" description="Helical" evidence="7">
    <location>
        <begin position="95"/>
        <end position="110"/>
    </location>
</feature>
<evidence type="ECO:0000256" key="2">
    <source>
        <dbReference type="ARBA" id="ARBA00022448"/>
    </source>
</evidence>
<evidence type="ECO:0000256" key="1">
    <source>
        <dbReference type="ARBA" id="ARBA00004141"/>
    </source>
</evidence>
<evidence type="ECO:0000313" key="9">
    <source>
        <dbReference type="EMBL" id="EEG50969.1"/>
    </source>
</evidence>
<reference evidence="9 10" key="1">
    <citation type="submission" date="2009-01" db="EMBL/GenBank/DDBJ databases">
        <authorList>
            <person name="Fulton L."/>
            <person name="Clifton S."/>
            <person name="Fulton B."/>
            <person name="Xu J."/>
            <person name="Minx P."/>
            <person name="Pepin K.H."/>
            <person name="Johnson M."/>
            <person name="Bhonagiri V."/>
            <person name="Nash W.E."/>
            <person name="Mardis E.R."/>
            <person name="Wilson R.K."/>
        </authorList>
    </citation>
    <scope>NUCLEOTIDE SEQUENCE [LARGE SCALE GENOMIC DNA]</scope>
    <source>
        <strain evidence="10">DSM 10507 / JCM 14656 / S5a33</strain>
    </source>
</reference>
<feature type="domain" description="Citrate transporter-like" evidence="8">
    <location>
        <begin position="15"/>
        <end position="390"/>
    </location>
</feature>